<sequence length="348" mass="38410">MAQRGCSLRAICTGQHPGLQLIDFDFPPIPRIDLRCVAETDPFDHAGRIAAAFERHMTPPPALVICQGDTASAFGGAIAARKFSLPLAHVEAGLRSFDRHHPWPEEDFRVAIDRHAQLLFAPTEEAATNLRTQGVKGSVHVTGNSGVDMLKRRIAQLAPVQQSQDKALHLLVTCHRRENWGRPLDQVMAALSRLAMLGTYRIDVVMHPNPAIRCKWTKALGDHDNIVLHRALRHAEMLRAMRDADLILSDSGGMQEEAPYLGTPLFILRQRTERPEGIETGQLRLIGTDTDRIIEEVEQLFASPARLAAMRAKAEPYGDGKAGQRIARIIADHFARSSVRPAAAGSVR</sequence>
<evidence type="ECO:0000259" key="2">
    <source>
        <dbReference type="Pfam" id="PF02350"/>
    </source>
</evidence>
<gene>
    <name evidence="3" type="primary">wecB</name>
    <name evidence="3" type="ORF">NDO55_00275</name>
</gene>
<dbReference type="PANTHER" id="PTHR43174:SF1">
    <property type="entry name" value="UDP-N-ACETYLGLUCOSAMINE 2-EPIMERASE"/>
    <property type="match status" value="1"/>
</dbReference>
<dbReference type="GO" id="GO:0008761">
    <property type="term" value="F:UDP-N-acetylglucosamine 2-epimerase activity"/>
    <property type="evidence" value="ECO:0007669"/>
    <property type="project" value="UniProtKB-EC"/>
</dbReference>
<comment type="caution">
    <text evidence="3">The sequence shown here is derived from an EMBL/GenBank/DDBJ whole genome shotgun (WGS) entry which is preliminary data.</text>
</comment>
<comment type="similarity">
    <text evidence="1">Belongs to the UDP-N-acetylglucosamine 2-epimerase family.</text>
</comment>
<reference evidence="3" key="1">
    <citation type="submission" date="2022-06" db="EMBL/GenBank/DDBJ databases">
        <title>Sphingomicrobium sedimins sp. nov., a marine bacterium isolated from tidal flat.</title>
        <authorList>
            <person name="Kim C.-H."/>
            <person name="Yoo Y."/>
            <person name="Kim J.-J."/>
        </authorList>
    </citation>
    <scope>NUCLEOTIDE SEQUENCE</scope>
    <source>
        <strain evidence="3">GRR-S6-50</strain>
    </source>
</reference>
<proteinExistence type="inferred from homology"/>
<dbReference type="InterPro" id="IPR029767">
    <property type="entry name" value="WecB-like"/>
</dbReference>
<evidence type="ECO:0000313" key="4">
    <source>
        <dbReference type="Proteomes" id="UP001155128"/>
    </source>
</evidence>
<evidence type="ECO:0000313" key="3">
    <source>
        <dbReference type="EMBL" id="MCM8556255.1"/>
    </source>
</evidence>
<accession>A0A9X2J1R5</accession>
<dbReference type="InterPro" id="IPR003331">
    <property type="entry name" value="UDP_GlcNAc_Epimerase_2_dom"/>
</dbReference>
<feature type="domain" description="UDP-N-acetylglucosamine 2-epimerase" evidence="2">
    <location>
        <begin position="5"/>
        <end position="330"/>
    </location>
</feature>
<evidence type="ECO:0000256" key="1">
    <source>
        <dbReference type="RuleBase" id="RU003513"/>
    </source>
</evidence>
<dbReference type="SUPFAM" id="SSF53756">
    <property type="entry name" value="UDP-Glycosyltransferase/glycogen phosphorylase"/>
    <property type="match status" value="1"/>
</dbReference>
<dbReference type="CDD" id="cd03786">
    <property type="entry name" value="GTB_UDP-GlcNAc_2-Epimerase"/>
    <property type="match status" value="1"/>
</dbReference>
<dbReference type="PANTHER" id="PTHR43174">
    <property type="entry name" value="UDP-N-ACETYLGLUCOSAMINE 2-EPIMERASE"/>
    <property type="match status" value="1"/>
</dbReference>
<name>A0A9X2J1R5_9SPHN</name>
<dbReference type="EC" id="5.1.3.14" evidence="3"/>
<keyword evidence="4" id="KW-1185">Reference proteome</keyword>
<organism evidence="3 4">
    <name type="scientific">Sphingomicrobium sediminis</name>
    <dbReference type="NCBI Taxonomy" id="2950949"/>
    <lineage>
        <taxon>Bacteria</taxon>
        <taxon>Pseudomonadati</taxon>
        <taxon>Pseudomonadota</taxon>
        <taxon>Alphaproteobacteria</taxon>
        <taxon>Sphingomonadales</taxon>
        <taxon>Sphingomonadaceae</taxon>
        <taxon>Sphingomicrobium</taxon>
    </lineage>
</organism>
<dbReference type="Proteomes" id="UP001155128">
    <property type="component" value="Unassembled WGS sequence"/>
</dbReference>
<dbReference type="Gene3D" id="3.40.50.2000">
    <property type="entry name" value="Glycogen Phosphorylase B"/>
    <property type="match status" value="2"/>
</dbReference>
<dbReference type="EMBL" id="JAMSHT010000001">
    <property type="protein sequence ID" value="MCM8556255.1"/>
    <property type="molecule type" value="Genomic_DNA"/>
</dbReference>
<protein>
    <submittedName>
        <fullName evidence="3">UDP-N-acetylglucosamine 2-epimerase (Non-hydrolyzing)</fullName>
        <ecNumber evidence="3">5.1.3.14</ecNumber>
    </submittedName>
</protein>
<dbReference type="NCBIfam" id="TIGR00236">
    <property type="entry name" value="wecB"/>
    <property type="match status" value="1"/>
</dbReference>
<keyword evidence="1 3" id="KW-0413">Isomerase</keyword>
<dbReference type="Pfam" id="PF02350">
    <property type="entry name" value="Epimerase_2"/>
    <property type="match status" value="1"/>
</dbReference>
<dbReference type="AlphaFoldDB" id="A0A9X2J1R5"/>